<accession>A0A2W7RIN0</accession>
<sequence>MLKSLIAAFLLFTISLQILPIKQVGALLFNNVITEELAHGHGVEKDTIKKFNSPYNLLCNPNQHISILSFNALNVYIARSEKLPIRFKADILVPPPNA</sequence>
<evidence type="ECO:0000313" key="1">
    <source>
        <dbReference type="EMBL" id="PZX60713.1"/>
    </source>
</evidence>
<reference evidence="1 2" key="1">
    <citation type="submission" date="2018-06" db="EMBL/GenBank/DDBJ databases">
        <title>Genomic Encyclopedia of Archaeal and Bacterial Type Strains, Phase II (KMG-II): from individual species to whole genera.</title>
        <authorList>
            <person name="Goeker M."/>
        </authorList>
    </citation>
    <scope>NUCLEOTIDE SEQUENCE [LARGE SCALE GENOMIC DNA]</scope>
    <source>
        <strain evidence="1 2">DSM 23241</strain>
    </source>
</reference>
<dbReference type="OrthoDB" id="675320at2"/>
<name>A0A2W7RIN0_9BACT</name>
<evidence type="ECO:0000313" key="2">
    <source>
        <dbReference type="Proteomes" id="UP000249720"/>
    </source>
</evidence>
<keyword evidence="2" id="KW-1185">Reference proteome</keyword>
<organism evidence="1 2">
    <name type="scientific">Hydrotalea sandarakina</name>
    <dbReference type="NCBI Taxonomy" id="1004304"/>
    <lineage>
        <taxon>Bacteria</taxon>
        <taxon>Pseudomonadati</taxon>
        <taxon>Bacteroidota</taxon>
        <taxon>Chitinophagia</taxon>
        <taxon>Chitinophagales</taxon>
        <taxon>Chitinophagaceae</taxon>
        <taxon>Hydrotalea</taxon>
    </lineage>
</organism>
<dbReference type="EMBL" id="QKZV01000009">
    <property type="protein sequence ID" value="PZX60713.1"/>
    <property type="molecule type" value="Genomic_DNA"/>
</dbReference>
<dbReference type="RefSeq" id="WP_111296941.1">
    <property type="nucleotide sequence ID" value="NZ_QKZV01000009.1"/>
</dbReference>
<dbReference type="AlphaFoldDB" id="A0A2W7RIN0"/>
<dbReference type="Proteomes" id="UP000249720">
    <property type="component" value="Unassembled WGS sequence"/>
</dbReference>
<comment type="caution">
    <text evidence="1">The sequence shown here is derived from an EMBL/GenBank/DDBJ whole genome shotgun (WGS) entry which is preliminary data.</text>
</comment>
<gene>
    <name evidence="1" type="ORF">LX80_02491</name>
</gene>
<protein>
    <submittedName>
        <fullName evidence="1">Uncharacterized protein</fullName>
    </submittedName>
</protein>
<proteinExistence type="predicted"/>